<dbReference type="PANTHER" id="PTHR33383">
    <property type="entry name" value="MEMBRANE PROTEIN INSERTION EFFICIENCY FACTOR-RELATED"/>
    <property type="match status" value="1"/>
</dbReference>
<dbReference type="PANTHER" id="PTHR33383:SF1">
    <property type="entry name" value="MEMBRANE PROTEIN INSERTION EFFICIENCY FACTOR-RELATED"/>
    <property type="match status" value="1"/>
</dbReference>
<dbReference type="AlphaFoldDB" id="A0A1F5SBZ8"/>
<proteinExistence type="inferred from homology"/>
<sequence length="82" mass="9462">MLKFYPRLIAVKILRVYQKTLSFDHGFLKFFYPFGFCRFQPTCSEYAIQAIEKYGFLKGGGKAVWRVLRCNPFNAGGADPVK</sequence>
<keyword evidence="1" id="KW-1003">Cell membrane</keyword>
<organism evidence="2 3">
    <name type="scientific">Candidatus Falkowbacteria bacterium RIFCSPLOWO2_02_FULL_45_21</name>
    <dbReference type="NCBI Taxonomy" id="1797989"/>
    <lineage>
        <taxon>Bacteria</taxon>
        <taxon>Candidatus Falkowiibacteriota</taxon>
    </lineage>
</organism>
<evidence type="ECO:0000313" key="2">
    <source>
        <dbReference type="EMBL" id="OGF24228.1"/>
    </source>
</evidence>
<comment type="caution">
    <text evidence="2">The sequence shown here is derived from an EMBL/GenBank/DDBJ whole genome shotgun (WGS) entry which is preliminary data.</text>
</comment>
<accession>A0A1F5SBZ8</accession>
<dbReference type="Proteomes" id="UP000178783">
    <property type="component" value="Unassembled WGS sequence"/>
</dbReference>
<gene>
    <name evidence="2" type="ORF">A3H66_02250</name>
</gene>
<name>A0A1F5SBZ8_9BACT</name>
<evidence type="ECO:0000313" key="3">
    <source>
        <dbReference type="Proteomes" id="UP000178783"/>
    </source>
</evidence>
<comment type="function">
    <text evidence="1">Could be involved in insertion of integral membrane proteins into the membrane.</text>
</comment>
<comment type="similarity">
    <text evidence="1">Belongs to the UPF0161 family.</text>
</comment>
<dbReference type="GO" id="GO:0005886">
    <property type="term" value="C:plasma membrane"/>
    <property type="evidence" value="ECO:0007669"/>
    <property type="project" value="UniProtKB-SubCell"/>
</dbReference>
<dbReference type="HAMAP" id="MF_00386">
    <property type="entry name" value="UPF0161_YidD"/>
    <property type="match status" value="1"/>
</dbReference>
<reference evidence="2 3" key="1">
    <citation type="journal article" date="2016" name="Nat. Commun.">
        <title>Thousands of microbial genomes shed light on interconnected biogeochemical processes in an aquifer system.</title>
        <authorList>
            <person name="Anantharaman K."/>
            <person name="Brown C.T."/>
            <person name="Hug L.A."/>
            <person name="Sharon I."/>
            <person name="Castelle C.J."/>
            <person name="Probst A.J."/>
            <person name="Thomas B.C."/>
            <person name="Singh A."/>
            <person name="Wilkins M.J."/>
            <person name="Karaoz U."/>
            <person name="Brodie E.L."/>
            <person name="Williams K.H."/>
            <person name="Hubbard S.S."/>
            <person name="Banfield J.F."/>
        </authorList>
    </citation>
    <scope>NUCLEOTIDE SEQUENCE [LARGE SCALE GENOMIC DNA]</scope>
</reference>
<comment type="subcellular location">
    <subcellularLocation>
        <location evidence="1">Cell membrane</location>
        <topology evidence="1">Peripheral membrane protein</topology>
        <orientation evidence="1">Cytoplasmic side</orientation>
    </subcellularLocation>
</comment>
<dbReference type="Pfam" id="PF01809">
    <property type="entry name" value="YidD"/>
    <property type="match status" value="1"/>
</dbReference>
<dbReference type="SMART" id="SM01234">
    <property type="entry name" value="Haemolytic"/>
    <property type="match status" value="1"/>
</dbReference>
<dbReference type="NCBIfam" id="TIGR00278">
    <property type="entry name" value="membrane protein insertion efficiency factor YidD"/>
    <property type="match status" value="1"/>
</dbReference>
<protein>
    <recommendedName>
        <fullName evidence="1">Putative membrane protein insertion efficiency factor</fullName>
    </recommendedName>
</protein>
<keyword evidence="1" id="KW-0472">Membrane</keyword>
<evidence type="ECO:0000256" key="1">
    <source>
        <dbReference type="HAMAP-Rule" id="MF_00386"/>
    </source>
</evidence>
<dbReference type="EMBL" id="MFFW01000031">
    <property type="protein sequence ID" value="OGF24228.1"/>
    <property type="molecule type" value="Genomic_DNA"/>
</dbReference>
<dbReference type="InterPro" id="IPR002696">
    <property type="entry name" value="Membr_insert_effic_factor_YidD"/>
</dbReference>
<dbReference type="STRING" id="1797989.A3H66_02250"/>